<keyword evidence="2" id="KW-0812">Transmembrane</keyword>
<feature type="transmembrane region" description="Helical" evidence="2">
    <location>
        <begin position="587"/>
        <end position="607"/>
    </location>
</feature>
<protein>
    <submittedName>
        <fullName evidence="3">Uncharacterized protein</fullName>
    </submittedName>
</protein>
<feature type="compositionally biased region" description="Polar residues" evidence="1">
    <location>
        <begin position="98"/>
        <end position="112"/>
    </location>
</feature>
<name>A0A226D1T4_FOLCA</name>
<evidence type="ECO:0000256" key="1">
    <source>
        <dbReference type="SAM" id="MobiDB-lite"/>
    </source>
</evidence>
<proteinExistence type="predicted"/>
<dbReference type="Proteomes" id="UP000198287">
    <property type="component" value="Unassembled WGS sequence"/>
</dbReference>
<feature type="compositionally biased region" description="Pro residues" evidence="1">
    <location>
        <begin position="30"/>
        <end position="42"/>
    </location>
</feature>
<keyword evidence="4" id="KW-1185">Reference proteome</keyword>
<feature type="transmembrane region" description="Helical" evidence="2">
    <location>
        <begin position="527"/>
        <end position="548"/>
    </location>
</feature>
<feature type="region of interest" description="Disordered" evidence="1">
    <location>
        <begin position="98"/>
        <end position="209"/>
    </location>
</feature>
<gene>
    <name evidence="3" type="ORF">Fcan01_26065</name>
</gene>
<sequence>MPVLSPPGKKFKQDPDFELSDPDFEEYQQRPPPSPGPDPAPTYPTLSTPVRTRSRQGRRKLLHLKDPVVVEKQLREPGLLVSTLRSLGTWVGLGINSSVTSPLTTPSDNSQIAGKHTKPSPTLPERTPSTNTWLSRVSATRQRPPIAPCKGGLGSAPQQDTSDSPVHKHPVASDPSSPIPPPRRNKRKLTLGPQPSAQPEEWLQGPDNEVGSVGSHQFYKGLPAFPPLQENFEFSSACSTSSSLTKDFKGKIKLEIKPDISQLQKEAGASKFSYHSSGSSSPSFKSFSLSSRSNFQSSLQTIRENIWASPSSSTFKSSVWNPPLAVLWQAKKSASASSVGTTAGTSKATTASHSSTSKATATYTASSSSSSKGTMDVATTYFLPPTAQLEVFYDGTGSIKDFVQKFELLALSYGWTDADKLKYLPHYLKESANAWNPTHFGLCCENCFTTPTYHHKSPGQIVNSFLDFETRVMEDLTPPRKSIWMKLMKIFVRIANIPTWNPYSSVDFEDDSPMYTSIHPLHMKVSAGTLVVNGDFIGIVCIVTYFDVLERETEFMRNEDDMTNCIQLYRSIHILEKSFNDFIMSRVLPIVVLCSPGIQLISLYVCIVHHHEFDMPTYSVFPLILIDSFPVNVFTLASFVNIKSERVVQNMKSKVGCLYNHKLIRRQVMTCTTLKGSYKINHLPPNIALYVCATQLYDIKAPLTYAAMSQEKKATTDIFTKQWIPGFTQNPITRYLYNVIVMGFITTAAAEFYGAQCSDDEKRPGNCFYSRYY</sequence>
<evidence type="ECO:0000256" key="2">
    <source>
        <dbReference type="SAM" id="Phobius"/>
    </source>
</evidence>
<feature type="region of interest" description="Disordered" evidence="1">
    <location>
        <begin position="1"/>
        <end position="60"/>
    </location>
</feature>
<feature type="compositionally biased region" description="Polar residues" evidence="1">
    <location>
        <begin position="127"/>
        <end position="141"/>
    </location>
</feature>
<feature type="compositionally biased region" description="Acidic residues" evidence="1">
    <location>
        <begin position="16"/>
        <end position="26"/>
    </location>
</feature>
<evidence type="ECO:0000313" key="4">
    <source>
        <dbReference type="Proteomes" id="UP000198287"/>
    </source>
</evidence>
<keyword evidence="2" id="KW-1133">Transmembrane helix</keyword>
<reference evidence="3 4" key="1">
    <citation type="submission" date="2015-12" db="EMBL/GenBank/DDBJ databases">
        <title>The genome of Folsomia candida.</title>
        <authorList>
            <person name="Faddeeva A."/>
            <person name="Derks M.F."/>
            <person name="Anvar Y."/>
            <person name="Smit S."/>
            <person name="Van Straalen N."/>
            <person name="Roelofs D."/>
        </authorList>
    </citation>
    <scope>NUCLEOTIDE SEQUENCE [LARGE SCALE GENOMIC DNA]</scope>
    <source>
        <strain evidence="3 4">VU population</strain>
        <tissue evidence="3">Whole body</tissue>
    </source>
</reference>
<dbReference type="AlphaFoldDB" id="A0A226D1T4"/>
<evidence type="ECO:0000313" key="3">
    <source>
        <dbReference type="EMBL" id="OXA39030.1"/>
    </source>
</evidence>
<organism evidence="3 4">
    <name type="scientific">Folsomia candida</name>
    <name type="common">Springtail</name>
    <dbReference type="NCBI Taxonomy" id="158441"/>
    <lineage>
        <taxon>Eukaryota</taxon>
        <taxon>Metazoa</taxon>
        <taxon>Ecdysozoa</taxon>
        <taxon>Arthropoda</taxon>
        <taxon>Hexapoda</taxon>
        <taxon>Collembola</taxon>
        <taxon>Entomobryomorpha</taxon>
        <taxon>Isotomoidea</taxon>
        <taxon>Isotomidae</taxon>
        <taxon>Proisotominae</taxon>
        <taxon>Folsomia</taxon>
    </lineage>
</organism>
<dbReference type="EMBL" id="LNIX01000041">
    <property type="protein sequence ID" value="OXA39030.1"/>
    <property type="molecule type" value="Genomic_DNA"/>
</dbReference>
<comment type="caution">
    <text evidence="3">The sequence shown here is derived from an EMBL/GenBank/DDBJ whole genome shotgun (WGS) entry which is preliminary data.</text>
</comment>
<keyword evidence="2" id="KW-0472">Membrane</keyword>
<accession>A0A226D1T4</accession>
<feature type="transmembrane region" description="Helical" evidence="2">
    <location>
        <begin position="619"/>
        <end position="642"/>
    </location>
</feature>